<gene>
    <name evidence="3" type="ORF">A2431_02345</name>
</gene>
<keyword evidence="1" id="KW-1133">Transmembrane helix</keyword>
<dbReference type="AlphaFoldDB" id="A0A1G2V3M2"/>
<dbReference type="InterPro" id="IPR013216">
    <property type="entry name" value="Methyltransf_11"/>
</dbReference>
<dbReference type="EMBL" id="MHWW01000003">
    <property type="protein sequence ID" value="OHB16241.1"/>
    <property type="molecule type" value="Genomic_DNA"/>
</dbReference>
<dbReference type="GO" id="GO:0008757">
    <property type="term" value="F:S-adenosylmethionine-dependent methyltransferase activity"/>
    <property type="evidence" value="ECO:0007669"/>
    <property type="project" value="InterPro"/>
</dbReference>
<keyword evidence="1" id="KW-0472">Membrane</keyword>
<name>A0A1G2V3M2_9BACT</name>
<sequence>MNIDQHNLEIQKNLEAWNKKPLLREIYRGFYDLILKWVRSDLKGEVVELGSGIGNFKSVYPKCIATDIFPNPWIDQVESAYNLSFQNNSVSNLVLFDVFHHLAFPGSALKEFNRVLAKDGRVIIFEPYISLLGLIIYGIFHHEPVSLFKKINWFYKNGENPDEQYYAAQGNATRVFKDLKIERFKDWNILEIKKMSALSYVLSGGFSKPSFYSIEVLPIIKKIEKVLDLLPLIFATRMMVVLEKK</sequence>
<dbReference type="Pfam" id="PF08241">
    <property type="entry name" value="Methyltransf_11"/>
    <property type="match status" value="1"/>
</dbReference>
<organism evidence="3 4">
    <name type="scientific">Candidatus Zambryskibacteria bacterium RIFOXYC1_FULL_39_10</name>
    <dbReference type="NCBI Taxonomy" id="1802779"/>
    <lineage>
        <taxon>Bacteria</taxon>
        <taxon>Candidatus Zambryskiibacteriota</taxon>
    </lineage>
</organism>
<keyword evidence="3" id="KW-0808">Transferase</keyword>
<reference evidence="3 4" key="1">
    <citation type="journal article" date="2016" name="Nat. Commun.">
        <title>Thousands of microbial genomes shed light on interconnected biogeochemical processes in an aquifer system.</title>
        <authorList>
            <person name="Anantharaman K."/>
            <person name="Brown C.T."/>
            <person name="Hug L.A."/>
            <person name="Sharon I."/>
            <person name="Castelle C.J."/>
            <person name="Probst A.J."/>
            <person name="Thomas B.C."/>
            <person name="Singh A."/>
            <person name="Wilkins M.J."/>
            <person name="Karaoz U."/>
            <person name="Brodie E.L."/>
            <person name="Williams K.H."/>
            <person name="Hubbard S.S."/>
            <person name="Banfield J.F."/>
        </authorList>
    </citation>
    <scope>NUCLEOTIDE SEQUENCE [LARGE SCALE GENOMIC DNA]</scope>
</reference>
<evidence type="ECO:0000259" key="2">
    <source>
        <dbReference type="Pfam" id="PF08241"/>
    </source>
</evidence>
<comment type="caution">
    <text evidence="3">The sequence shown here is derived from an EMBL/GenBank/DDBJ whole genome shotgun (WGS) entry which is preliminary data.</text>
</comment>
<dbReference type="Proteomes" id="UP000177697">
    <property type="component" value="Unassembled WGS sequence"/>
</dbReference>
<dbReference type="SUPFAM" id="SSF53335">
    <property type="entry name" value="S-adenosyl-L-methionine-dependent methyltransferases"/>
    <property type="match status" value="1"/>
</dbReference>
<proteinExistence type="predicted"/>
<evidence type="ECO:0000313" key="4">
    <source>
        <dbReference type="Proteomes" id="UP000177697"/>
    </source>
</evidence>
<evidence type="ECO:0000256" key="1">
    <source>
        <dbReference type="SAM" id="Phobius"/>
    </source>
</evidence>
<feature type="transmembrane region" description="Helical" evidence="1">
    <location>
        <begin position="122"/>
        <end position="140"/>
    </location>
</feature>
<keyword evidence="1" id="KW-0812">Transmembrane</keyword>
<protein>
    <submittedName>
        <fullName evidence="3">Methyltransferase type 11</fullName>
    </submittedName>
</protein>
<dbReference type="GO" id="GO:0032259">
    <property type="term" value="P:methylation"/>
    <property type="evidence" value="ECO:0007669"/>
    <property type="project" value="UniProtKB-KW"/>
</dbReference>
<evidence type="ECO:0000313" key="3">
    <source>
        <dbReference type="EMBL" id="OHB16241.1"/>
    </source>
</evidence>
<accession>A0A1G2V3M2</accession>
<dbReference type="InterPro" id="IPR029063">
    <property type="entry name" value="SAM-dependent_MTases_sf"/>
</dbReference>
<dbReference type="Gene3D" id="3.40.50.150">
    <property type="entry name" value="Vaccinia Virus protein VP39"/>
    <property type="match status" value="1"/>
</dbReference>
<keyword evidence="3" id="KW-0489">Methyltransferase</keyword>
<feature type="domain" description="Methyltransferase type 11" evidence="2">
    <location>
        <begin position="76"/>
        <end position="124"/>
    </location>
</feature>